<evidence type="ECO:0000313" key="3">
    <source>
        <dbReference type="Proteomes" id="UP000092671"/>
    </source>
</evidence>
<gene>
    <name evidence="2" type="ORF">A9Z60_03205</name>
</gene>
<dbReference type="EMBL" id="LZDN01000034">
    <property type="protein sequence ID" value="OBX49652.1"/>
    <property type="molecule type" value="Genomic_DNA"/>
</dbReference>
<evidence type="ECO:0000313" key="2">
    <source>
        <dbReference type="EMBL" id="OBX49652.1"/>
    </source>
</evidence>
<accession>A0A1B8PJ31</accession>
<sequence>MIFFPTVAQAKTYTNTAKCAVIVHNKSVAPANPPKWVTSTGKTKALACRAAKKNATSKDPRDTHARHFDCGKKI</sequence>
<comment type="caution">
    <text evidence="2">The sequence shown here is derived from an EMBL/GenBank/DDBJ whole genome shotgun (WGS) entry which is preliminary data.</text>
</comment>
<proteinExistence type="predicted"/>
<reference evidence="2 3" key="1">
    <citation type="submission" date="2016-06" db="EMBL/GenBank/DDBJ databases">
        <title>Draft genome of Moraxella nonliquefaciens CCUG 60284.</title>
        <authorList>
            <person name="Salva-Serra F."/>
            <person name="Engstrom-Jakobsson H."/>
            <person name="Thorell K."/>
            <person name="Gonzales-Siles L."/>
            <person name="Karlsson R."/>
            <person name="Boulund F."/>
            <person name="Engstrand L."/>
            <person name="Kristiansson E."/>
            <person name="Moore E."/>
        </authorList>
    </citation>
    <scope>NUCLEOTIDE SEQUENCE [LARGE SCALE GENOMIC DNA]</scope>
    <source>
        <strain evidence="2 3">CCUG 60284</strain>
    </source>
</reference>
<protein>
    <submittedName>
        <fullName evidence="2">Uncharacterized protein</fullName>
    </submittedName>
</protein>
<organism evidence="2 3">
    <name type="scientific">Moraxella nonliquefaciens</name>
    <dbReference type="NCBI Taxonomy" id="478"/>
    <lineage>
        <taxon>Bacteria</taxon>
        <taxon>Pseudomonadati</taxon>
        <taxon>Pseudomonadota</taxon>
        <taxon>Gammaproteobacteria</taxon>
        <taxon>Moraxellales</taxon>
        <taxon>Moraxellaceae</taxon>
        <taxon>Moraxella</taxon>
    </lineage>
</organism>
<dbReference type="AlphaFoldDB" id="A0A1B8PJ31"/>
<feature type="compositionally biased region" description="Basic and acidic residues" evidence="1">
    <location>
        <begin position="56"/>
        <end position="74"/>
    </location>
</feature>
<dbReference type="Proteomes" id="UP000092671">
    <property type="component" value="Unassembled WGS sequence"/>
</dbReference>
<name>A0A1B8PJ31_MORNO</name>
<feature type="region of interest" description="Disordered" evidence="1">
    <location>
        <begin position="51"/>
        <end position="74"/>
    </location>
</feature>
<evidence type="ECO:0000256" key="1">
    <source>
        <dbReference type="SAM" id="MobiDB-lite"/>
    </source>
</evidence>